<evidence type="ECO:0000256" key="2">
    <source>
        <dbReference type="ARBA" id="ARBA00004777"/>
    </source>
</evidence>
<dbReference type="GO" id="GO:0009086">
    <property type="term" value="P:methionine biosynthetic process"/>
    <property type="evidence" value="ECO:0007669"/>
    <property type="project" value="TreeGrafter"/>
</dbReference>
<reference evidence="9" key="2">
    <citation type="journal article" date="2017" name="J. Anim. Genet.">
        <title>Multiple reference genome sequences of hot pepper reveal the massive evolution of plant disease resistance genes by retroduplication.</title>
        <authorList>
            <person name="Kim S."/>
            <person name="Park J."/>
            <person name="Yeom S.-I."/>
            <person name="Kim Y.-M."/>
            <person name="Seo E."/>
            <person name="Kim K.-T."/>
            <person name="Kim M.-S."/>
            <person name="Lee J.M."/>
            <person name="Cheong K."/>
            <person name="Shin H.-S."/>
            <person name="Kim S.-B."/>
            <person name="Han K."/>
            <person name="Lee J."/>
            <person name="Park M."/>
            <person name="Lee H.-A."/>
            <person name="Lee H.-Y."/>
            <person name="Lee Y."/>
            <person name="Oh S."/>
            <person name="Lee J.H."/>
            <person name="Choi E."/>
            <person name="Choi E."/>
            <person name="Lee S.E."/>
            <person name="Jeon J."/>
            <person name="Kim H."/>
            <person name="Choi G."/>
            <person name="Song H."/>
            <person name="Lee J."/>
            <person name="Lee S.-C."/>
            <person name="Kwon J.-K."/>
            <person name="Lee H.-Y."/>
            <person name="Koo N."/>
            <person name="Hong Y."/>
            <person name="Kim R.W."/>
            <person name="Kang W.-H."/>
            <person name="Huh J.H."/>
            <person name="Kang B.-C."/>
            <person name="Yang T.-J."/>
            <person name="Lee Y.-H."/>
            <person name="Bennetzen J.L."/>
            <person name="Choi D."/>
        </authorList>
    </citation>
    <scope>NUCLEOTIDE SEQUENCE [LARGE SCALE GENOMIC DNA]</scope>
    <source>
        <strain evidence="9">cv. PBC81</strain>
    </source>
</reference>
<protein>
    <recommendedName>
        <fullName evidence="7">Methylenetetrahydrofolate reductase</fullName>
    </recommendedName>
</protein>
<keyword evidence="4 7" id="KW-0285">Flavoprotein</keyword>
<name>A0A2G2WKD6_CAPBA</name>
<comment type="pathway">
    <text evidence="2 7">One-carbon metabolism; tetrahydrofolate interconversion.</text>
</comment>
<dbReference type="UniPathway" id="UPA00193"/>
<evidence type="ECO:0000313" key="8">
    <source>
        <dbReference type="EMBL" id="PHT45704.1"/>
    </source>
</evidence>
<dbReference type="PANTHER" id="PTHR45754:SF3">
    <property type="entry name" value="METHYLENETETRAHYDROFOLATE REDUCTASE (NADPH)"/>
    <property type="match status" value="1"/>
</dbReference>
<keyword evidence="5 7" id="KW-0274">FAD</keyword>
<dbReference type="Proteomes" id="UP000224567">
    <property type="component" value="Unassembled WGS sequence"/>
</dbReference>
<dbReference type="SUPFAM" id="SSF51730">
    <property type="entry name" value="FAD-linked oxidoreductase"/>
    <property type="match status" value="1"/>
</dbReference>
<reference evidence="8 9" key="1">
    <citation type="journal article" date="2017" name="Genome Biol.">
        <title>New reference genome sequences of hot pepper reveal the massive evolution of plant disease-resistance genes by retroduplication.</title>
        <authorList>
            <person name="Kim S."/>
            <person name="Park J."/>
            <person name="Yeom S.I."/>
            <person name="Kim Y.M."/>
            <person name="Seo E."/>
            <person name="Kim K.T."/>
            <person name="Kim M.S."/>
            <person name="Lee J.M."/>
            <person name="Cheong K."/>
            <person name="Shin H.S."/>
            <person name="Kim S.B."/>
            <person name="Han K."/>
            <person name="Lee J."/>
            <person name="Park M."/>
            <person name="Lee H.A."/>
            <person name="Lee H.Y."/>
            <person name="Lee Y."/>
            <person name="Oh S."/>
            <person name="Lee J.H."/>
            <person name="Choi E."/>
            <person name="Choi E."/>
            <person name="Lee S.E."/>
            <person name="Jeon J."/>
            <person name="Kim H."/>
            <person name="Choi G."/>
            <person name="Song H."/>
            <person name="Lee J."/>
            <person name="Lee S.C."/>
            <person name="Kwon J.K."/>
            <person name="Lee H.Y."/>
            <person name="Koo N."/>
            <person name="Hong Y."/>
            <person name="Kim R.W."/>
            <person name="Kang W.H."/>
            <person name="Huh J.H."/>
            <person name="Kang B.C."/>
            <person name="Yang T.J."/>
            <person name="Lee Y.H."/>
            <person name="Bennetzen J.L."/>
            <person name="Choi D."/>
        </authorList>
    </citation>
    <scope>NUCLEOTIDE SEQUENCE [LARGE SCALE GENOMIC DNA]</scope>
    <source>
        <strain evidence="9">cv. PBC81</strain>
    </source>
</reference>
<dbReference type="OrthoDB" id="16284at2759"/>
<dbReference type="PANTHER" id="PTHR45754">
    <property type="entry name" value="METHYLENETETRAHYDROFOLATE REDUCTASE"/>
    <property type="match status" value="1"/>
</dbReference>
<keyword evidence="9" id="KW-1185">Reference proteome</keyword>
<keyword evidence="6 7" id="KW-0560">Oxidoreductase</keyword>
<organism evidence="8 9">
    <name type="scientific">Capsicum baccatum</name>
    <name type="common">Peruvian pepper</name>
    <dbReference type="NCBI Taxonomy" id="33114"/>
    <lineage>
        <taxon>Eukaryota</taxon>
        <taxon>Viridiplantae</taxon>
        <taxon>Streptophyta</taxon>
        <taxon>Embryophyta</taxon>
        <taxon>Tracheophyta</taxon>
        <taxon>Spermatophyta</taxon>
        <taxon>Magnoliopsida</taxon>
        <taxon>eudicotyledons</taxon>
        <taxon>Gunneridae</taxon>
        <taxon>Pentapetalae</taxon>
        <taxon>asterids</taxon>
        <taxon>lamiids</taxon>
        <taxon>Solanales</taxon>
        <taxon>Solanaceae</taxon>
        <taxon>Solanoideae</taxon>
        <taxon>Capsiceae</taxon>
        <taxon>Capsicum</taxon>
    </lineage>
</organism>
<evidence type="ECO:0000256" key="7">
    <source>
        <dbReference type="RuleBase" id="RU003862"/>
    </source>
</evidence>
<proteinExistence type="inferred from homology"/>
<dbReference type="GO" id="GO:0005829">
    <property type="term" value="C:cytosol"/>
    <property type="evidence" value="ECO:0007669"/>
    <property type="project" value="TreeGrafter"/>
</dbReference>
<evidence type="ECO:0000256" key="4">
    <source>
        <dbReference type="ARBA" id="ARBA00022630"/>
    </source>
</evidence>
<dbReference type="InterPro" id="IPR029041">
    <property type="entry name" value="FAD-linked_oxidoreductase-like"/>
</dbReference>
<dbReference type="AlphaFoldDB" id="A0A2G2WKD6"/>
<dbReference type="Pfam" id="PF02219">
    <property type="entry name" value="MTHFR"/>
    <property type="match status" value="1"/>
</dbReference>
<dbReference type="GO" id="GO:0004489">
    <property type="term" value="F:methylenetetrahydrofolate reductase [NAD(P)H] activity"/>
    <property type="evidence" value="ECO:0007669"/>
    <property type="project" value="InterPro"/>
</dbReference>
<gene>
    <name evidence="8" type="ORF">CQW23_14862</name>
</gene>
<evidence type="ECO:0000256" key="5">
    <source>
        <dbReference type="ARBA" id="ARBA00022827"/>
    </source>
</evidence>
<comment type="cofactor">
    <cofactor evidence="1 7">
        <name>FAD</name>
        <dbReference type="ChEBI" id="CHEBI:57692"/>
    </cofactor>
</comment>
<dbReference type="EMBL" id="MLFT02000006">
    <property type="protein sequence ID" value="PHT45704.1"/>
    <property type="molecule type" value="Genomic_DNA"/>
</dbReference>
<dbReference type="GO" id="GO:0035999">
    <property type="term" value="P:tetrahydrofolate interconversion"/>
    <property type="evidence" value="ECO:0007669"/>
    <property type="project" value="UniProtKB-UniPathway"/>
</dbReference>
<dbReference type="InterPro" id="IPR003171">
    <property type="entry name" value="Mehydrof_redctse-like"/>
</dbReference>
<sequence length="328" mass="37109">MDLSSKSKNWVRRTFVDAGADLIITQLFYNTDIFLKFANDCRQIEINCPIVPGIMPINNYKGFLRMTGFCKTKKPQRNWQEEAMPSLPVKDIQSGDQFCCQNLNASNCKCFAWLRVRELSRSIESLGYYSKAACCKTKSEKYVRLISFLGEEVVFVLLSELLWFPFPVLIAVFDHLFSTFIFKNNGNSSPDGHESPNETNRYVVLSSHRKFKVEISFPNPNAGNCKCSAWSRVGVLSRSIESLGYYSKAVCCKASKESMELLSVYATSSRTKTEYLECKFSDLRQEDNVVVQLESQAVCRGDSFKYLGSMIQGNGEIDEDVSYCIGAG</sequence>
<dbReference type="Gene3D" id="3.20.20.220">
    <property type="match status" value="1"/>
</dbReference>
<evidence type="ECO:0000256" key="1">
    <source>
        <dbReference type="ARBA" id="ARBA00001974"/>
    </source>
</evidence>
<comment type="similarity">
    <text evidence="3 7">Belongs to the methylenetetrahydrofolate reductase family.</text>
</comment>
<evidence type="ECO:0000256" key="6">
    <source>
        <dbReference type="ARBA" id="ARBA00023002"/>
    </source>
</evidence>
<evidence type="ECO:0000256" key="3">
    <source>
        <dbReference type="ARBA" id="ARBA00006743"/>
    </source>
</evidence>
<dbReference type="STRING" id="33114.A0A2G2WKD6"/>
<comment type="caution">
    <text evidence="8">The sequence shown here is derived from an EMBL/GenBank/DDBJ whole genome shotgun (WGS) entry which is preliminary data.</text>
</comment>
<accession>A0A2G2WKD6</accession>
<evidence type="ECO:0000313" key="9">
    <source>
        <dbReference type="Proteomes" id="UP000224567"/>
    </source>
</evidence>
<dbReference type="GO" id="GO:0071949">
    <property type="term" value="F:FAD binding"/>
    <property type="evidence" value="ECO:0007669"/>
    <property type="project" value="TreeGrafter"/>
</dbReference>